<keyword evidence="10" id="KW-1133">Transmembrane helix</keyword>
<dbReference type="Gene3D" id="3.50.4.10">
    <property type="entry name" value="Hepatocyte Growth Factor"/>
    <property type="match status" value="1"/>
</dbReference>
<keyword evidence="7" id="KW-0812">Transmembrane</keyword>
<evidence type="ECO:0000256" key="11">
    <source>
        <dbReference type="ARBA" id="ARBA00023136"/>
    </source>
</evidence>
<accession>A0AAD5WM07</accession>
<feature type="compositionally biased region" description="Gly residues" evidence="12">
    <location>
        <begin position="166"/>
        <end position="190"/>
    </location>
</feature>
<feature type="compositionally biased region" description="Acidic residues" evidence="12">
    <location>
        <begin position="258"/>
        <end position="271"/>
    </location>
</feature>
<sequence length="625" mass="70769">MALAYAHSPYPPPHKPHAYVHPQHPSHRRRQRSSPILVNFPPPFRRLTLRLIITPILSLLFLSLLSRLATTILPYDNTISLFLHFWSAKALAQISFSRNTHDDWLRAPPEFKADLRRDVAVIFKTGYGTIDRVGAQLEAYGDWVGQENSIVVGDFAGEIEVERGRGGGGSRQKSGSGGGGGGSDSGYGGNGRDEMDWRSGGGRNANGGWERKKTGKETVPVHDAIRMMIVEGQAGRFEERIAKYERLQTAITLAANEASEEEEKDDDDGNGDGDGGRRSERDRAMEVGRGVGWELDAMKVSNSYPRTEGAWLVELWINTWLRDPWDKPRDLFIRLPVLLIVPREARQFIPGLERLYRQFPNKKWYIMVDDDTLLIRPTLQLLLDHLDPDIPQYIGNAVGDFQKRFAHGGSSYLISRAAMEKLFVDGREVVQRAYRESITETWGDRLIASALIRVGVHVNERYGHYFNGESPLATRIQGDRFCSPLVSFHKLNTAQKMREAGELFRDREAILTWKNVWEIYDGRSWENFAGLAGREDWDHVGGQAAGYGEIYRANSAIECMHKCERDGKNCLAWTWKEVDRTCHLMTWFVVGKETKGVWSGLNTENIERLARICEGDGHWGTGSHY</sequence>
<reference evidence="14" key="1">
    <citation type="submission" date="2022-07" db="EMBL/GenBank/DDBJ databases">
        <title>Draft genome sequence of Zalerion maritima ATCC 34329, a (micro)plastics degrading marine fungus.</title>
        <authorList>
            <person name="Paco A."/>
            <person name="Goncalves M.F.M."/>
            <person name="Rocha-Santos T.A.P."/>
            <person name="Alves A."/>
        </authorList>
    </citation>
    <scope>NUCLEOTIDE SEQUENCE</scope>
    <source>
        <strain evidence="14">ATCC 34329</strain>
    </source>
</reference>
<proteinExistence type="inferred from homology"/>
<feature type="compositionally biased region" description="Basic and acidic residues" evidence="12">
    <location>
        <begin position="209"/>
        <end position="218"/>
    </location>
</feature>
<comment type="pathway">
    <text evidence="2">Protein modification; protein glycosylation.</text>
</comment>
<dbReference type="EC" id="2.4.1.122" evidence="4"/>
<dbReference type="Pfam" id="PF02434">
    <property type="entry name" value="Fringe"/>
    <property type="match status" value="1"/>
</dbReference>
<protein>
    <recommendedName>
        <fullName evidence="4">N-acetylgalactosaminide beta-1,3-galactosyltransferase</fullName>
        <ecNumber evidence="4">2.4.1.122</ecNumber>
    </recommendedName>
</protein>
<comment type="subcellular location">
    <subcellularLocation>
        <location evidence="1">Membrane</location>
        <topology evidence="1">Single-pass type II membrane protein</topology>
    </subcellularLocation>
</comment>
<dbReference type="Gene3D" id="3.90.550.50">
    <property type="match status" value="1"/>
</dbReference>
<name>A0AAD5WM07_9PEZI</name>
<evidence type="ECO:0000313" key="15">
    <source>
        <dbReference type="Proteomes" id="UP001201980"/>
    </source>
</evidence>
<dbReference type="EMBL" id="JAKWBI020000778">
    <property type="protein sequence ID" value="KAJ2892554.1"/>
    <property type="molecule type" value="Genomic_DNA"/>
</dbReference>
<feature type="region of interest" description="Disordered" evidence="12">
    <location>
        <begin position="162"/>
        <end position="218"/>
    </location>
</feature>
<evidence type="ECO:0000256" key="8">
    <source>
        <dbReference type="ARBA" id="ARBA00022741"/>
    </source>
</evidence>
<gene>
    <name evidence="14" type="ORF">MKZ38_009621</name>
</gene>
<evidence type="ECO:0000256" key="4">
    <source>
        <dbReference type="ARBA" id="ARBA00012557"/>
    </source>
</evidence>
<dbReference type="InterPro" id="IPR026050">
    <property type="entry name" value="C1GALT1/C1GALT1_chp1"/>
</dbReference>
<keyword evidence="9" id="KW-0735">Signal-anchor</keyword>
<evidence type="ECO:0000256" key="9">
    <source>
        <dbReference type="ARBA" id="ARBA00022968"/>
    </source>
</evidence>
<comment type="similarity">
    <text evidence="3">Belongs to the glycosyltransferase 31 family. Beta3-Gal-T subfamily.</text>
</comment>
<dbReference type="PANTHER" id="PTHR23033">
    <property type="entry name" value="BETA1,3-GALACTOSYLTRANSFERASE"/>
    <property type="match status" value="1"/>
</dbReference>
<feature type="compositionally biased region" description="Basic and acidic residues" evidence="12">
    <location>
        <begin position="274"/>
        <end position="283"/>
    </location>
</feature>
<keyword evidence="11" id="KW-0472">Membrane</keyword>
<keyword evidence="6" id="KW-0808">Transferase</keyword>
<feature type="region of interest" description="Disordered" evidence="12">
    <location>
        <begin position="1"/>
        <end position="32"/>
    </location>
</feature>
<evidence type="ECO:0000256" key="2">
    <source>
        <dbReference type="ARBA" id="ARBA00004922"/>
    </source>
</evidence>
<dbReference type="Proteomes" id="UP001201980">
    <property type="component" value="Unassembled WGS sequence"/>
</dbReference>
<dbReference type="AlphaFoldDB" id="A0AAD5WM07"/>
<evidence type="ECO:0000256" key="3">
    <source>
        <dbReference type="ARBA" id="ARBA00006462"/>
    </source>
</evidence>
<evidence type="ECO:0000256" key="1">
    <source>
        <dbReference type="ARBA" id="ARBA00004606"/>
    </source>
</evidence>
<evidence type="ECO:0000313" key="14">
    <source>
        <dbReference type="EMBL" id="KAJ2892554.1"/>
    </source>
</evidence>
<evidence type="ECO:0000256" key="10">
    <source>
        <dbReference type="ARBA" id="ARBA00022989"/>
    </source>
</evidence>
<dbReference type="GO" id="GO:0000166">
    <property type="term" value="F:nucleotide binding"/>
    <property type="evidence" value="ECO:0007669"/>
    <property type="project" value="UniProtKB-KW"/>
</dbReference>
<dbReference type="GO" id="GO:0016020">
    <property type="term" value="C:membrane"/>
    <property type="evidence" value="ECO:0007669"/>
    <property type="project" value="UniProtKB-SubCell"/>
</dbReference>
<organism evidence="14 15">
    <name type="scientific">Zalerion maritima</name>
    <dbReference type="NCBI Taxonomy" id="339359"/>
    <lineage>
        <taxon>Eukaryota</taxon>
        <taxon>Fungi</taxon>
        <taxon>Dikarya</taxon>
        <taxon>Ascomycota</taxon>
        <taxon>Pezizomycotina</taxon>
        <taxon>Sordariomycetes</taxon>
        <taxon>Lulworthiomycetidae</taxon>
        <taxon>Lulworthiales</taxon>
        <taxon>Lulworthiaceae</taxon>
        <taxon>Zalerion</taxon>
    </lineage>
</organism>
<keyword evidence="5" id="KW-0328">Glycosyltransferase</keyword>
<dbReference type="PANTHER" id="PTHR23033:SF40">
    <property type="entry name" value="APPLE DOMAIN-CONTAINING PROTEIN"/>
    <property type="match status" value="1"/>
</dbReference>
<evidence type="ECO:0000256" key="7">
    <source>
        <dbReference type="ARBA" id="ARBA00022692"/>
    </source>
</evidence>
<comment type="caution">
    <text evidence="14">The sequence shown here is derived from an EMBL/GenBank/DDBJ whole genome shotgun (WGS) entry which is preliminary data.</text>
</comment>
<evidence type="ECO:0000256" key="12">
    <source>
        <dbReference type="SAM" id="MobiDB-lite"/>
    </source>
</evidence>
<feature type="region of interest" description="Disordered" evidence="12">
    <location>
        <begin position="255"/>
        <end position="283"/>
    </location>
</feature>
<dbReference type="InterPro" id="IPR003378">
    <property type="entry name" value="Fringe-like_glycosylTrfase"/>
</dbReference>
<keyword evidence="8" id="KW-0547">Nucleotide-binding</keyword>
<evidence type="ECO:0000259" key="13">
    <source>
        <dbReference type="Pfam" id="PF02434"/>
    </source>
</evidence>
<evidence type="ECO:0000256" key="5">
    <source>
        <dbReference type="ARBA" id="ARBA00022676"/>
    </source>
</evidence>
<dbReference type="GO" id="GO:0016263">
    <property type="term" value="F:glycoprotein-N-acetylgalactosamine 3-beta-galactosyltransferase activity"/>
    <property type="evidence" value="ECO:0007669"/>
    <property type="project" value="UniProtKB-EC"/>
</dbReference>
<feature type="compositionally biased region" description="Basic residues" evidence="12">
    <location>
        <begin position="14"/>
        <end position="32"/>
    </location>
</feature>
<keyword evidence="15" id="KW-1185">Reference proteome</keyword>
<feature type="domain" description="Fringe-like glycosyltransferase" evidence="13">
    <location>
        <begin position="361"/>
        <end position="429"/>
    </location>
</feature>
<evidence type="ECO:0000256" key="6">
    <source>
        <dbReference type="ARBA" id="ARBA00022679"/>
    </source>
</evidence>